<protein>
    <recommendedName>
        <fullName evidence="3">Universal stress protein family protein</fullName>
    </recommendedName>
</protein>
<proteinExistence type="predicted"/>
<dbReference type="RefSeq" id="WP_260170363.1">
    <property type="nucleotide sequence ID" value="NZ_JACIDJ010000001.1"/>
</dbReference>
<comment type="caution">
    <text evidence="1">The sequence shown here is derived from an EMBL/GenBank/DDBJ whole genome shotgun (WGS) entry which is preliminary data.</text>
</comment>
<evidence type="ECO:0000313" key="1">
    <source>
        <dbReference type="EMBL" id="MBB3897221.1"/>
    </source>
</evidence>
<sequence length="266" mass="28087">MPAPRRMLLALADGAGAAASLRAALEVTAGPRTEVTLLSLLCTPSLNQTGPMPVGGAHFGRRLVEGRFAKAREAAASLATQMETFCQTQGYHFRMRHEEGDAGTLLGHAAAHHDLTVLPRGTWFDHAQALEEGYAAQRSARVSLPGLLLAAPDFTMPGALHFLHEGDLASSEALKRFLGLSFLAHLPLTITGLDLDGADAALEEAVALAAARERPVHRGPALLHPDRPVPLPAFTGGALAIIPARSSSGRTAWRSLREMEASVLLA</sequence>
<keyword evidence="2" id="KW-1185">Reference proteome</keyword>
<dbReference type="Proteomes" id="UP000553193">
    <property type="component" value="Unassembled WGS sequence"/>
</dbReference>
<gene>
    <name evidence="1" type="ORF">GGQ83_000647</name>
</gene>
<evidence type="ECO:0008006" key="3">
    <source>
        <dbReference type="Google" id="ProtNLM"/>
    </source>
</evidence>
<evidence type="ECO:0000313" key="2">
    <source>
        <dbReference type="Proteomes" id="UP000553193"/>
    </source>
</evidence>
<reference evidence="1 2" key="1">
    <citation type="submission" date="2020-08" db="EMBL/GenBank/DDBJ databases">
        <title>Genomic Encyclopedia of Type Strains, Phase IV (KMG-IV): sequencing the most valuable type-strain genomes for metagenomic binning, comparative biology and taxonomic classification.</title>
        <authorList>
            <person name="Goeker M."/>
        </authorList>
    </citation>
    <scope>NUCLEOTIDE SEQUENCE [LARGE SCALE GENOMIC DNA]</scope>
    <source>
        <strain evidence="1 2">DSM 19979</strain>
    </source>
</reference>
<accession>A0A840A7N0</accession>
<dbReference type="EMBL" id="JACIDJ010000001">
    <property type="protein sequence ID" value="MBB3897221.1"/>
    <property type="molecule type" value="Genomic_DNA"/>
</dbReference>
<dbReference type="AlphaFoldDB" id="A0A840A7N0"/>
<dbReference type="SUPFAM" id="SSF52402">
    <property type="entry name" value="Adenine nucleotide alpha hydrolases-like"/>
    <property type="match status" value="1"/>
</dbReference>
<name>A0A840A7N0_9PROT</name>
<dbReference type="Gene3D" id="3.40.50.12370">
    <property type="match status" value="1"/>
</dbReference>
<organism evidence="1 2">
    <name type="scientific">Roseococcus suduntuyensis</name>
    <dbReference type="NCBI Taxonomy" id="455361"/>
    <lineage>
        <taxon>Bacteria</taxon>
        <taxon>Pseudomonadati</taxon>
        <taxon>Pseudomonadota</taxon>
        <taxon>Alphaproteobacteria</taxon>
        <taxon>Acetobacterales</taxon>
        <taxon>Roseomonadaceae</taxon>
        <taxon>Roseococcus</taxon>
    </lineage>
</organism>